<dbReference type="EMBL" id="FZOD01000008">
    <property type="protein sequence ID" value="SNS38901.1"/>
    <property type="molecule type" value="Genomic_DNA"/>
</dbReference>
<evidence type="ECO:0000313" key="2">
    <source>
        <dbReference type="Proteomes" id="UP000198282"/>
    </source>
</evidence>
<gene>
    <name evidence="1" type="ORF">SAMN05216276_1008192</name>
</gene>
<dbReference type="InterPro" id="IPR045825">
    <property type="entry name" value="RamS"/>
</dbReference>
<name>A0A239E3C0_9ACTN</name>
<sequence length="47" mass="4376">MVLLDLQALETPGGGGHGGGGGGGGSTLTVLGCASVTPSNLSLILCH</sequence>
<keyword evidence="2" id="KW-1185">Reference proteome</keyword>
<dbReference type="NCBIfam" id="NF033212">
    <property type="entry name" value="SapB_AmfS_lanti"/>
    <property type="match status" value="1"/>
</dbReference>
<accession>A0A239E3C0</accession>
<proteinExistence type="predicted"/>
<reference evidence="1 2" key="1">
    <citation type="submission" date="2017-06" db="EMBL/GenBank/DDBJ databases">
        <authorList>
            <person name="Kim H.J."/>
            <person name="Triplett B.A."/>
        </authorList>
    </citation>
    <scope>NUCLEOTIDE SEQUENCE [LARGE SCALE GENOMIC DNA]</scope>
    <source>
        <strain evidence="1 2">CGMCC 4.2132</strain>
    </source>
</reference>
<organism evidence="1 2">
    <name type="scientific">Streptosporangium subroseum</name>
    <dbReference type="NCBI Taxonomy" id="106412"/>
    <lineage>
        <taxon>Bacteria</taxon>
        <taxon>Bacillati</taxon>
        <taxon>Actinomycetota</taxon>
        <taxon>Actinomycetes</taxon>
        <taxon>Streptosporangiales</taxon>
        <taxon>Streptosporangiaceae</taxon>
        <taxon>Streptosporangium</taxon>
    </lineage>
</organism>
<dbReference type="Pfam" id="PF19402">
    <property type="entry name" value="RamS"/>
    <property type="match status" value="1"/>
</dbReference>
<dbReference type="Proteomes" id="UP000198282">
    <property type="component" value="Unassembled WGS sequence"/>
</dbReference>
<protein>
    <recommendedName>
        <fullName evidence="3">SapB/AmfS family lantipeptide</fullName>
    </recommendedName>
</protein>
<evidence type="ECO:0000313" key="1">
    <source>
        <dbReference type="EMBL" id="SNS38901.1"/>
    </source>
</evidence>
<dbReference type="RefSeq" id="WP_089207184.1">
    <property type="nucleotide sequence ID" value="NZ_FZOD01000008.1"/>
</dbReference>
<dbReference type="AlphaFoldDB" id="A0A239E3C0"/>
<evidence type="ECO:0008006" key="3">
    <source>
        <dbReference type="Google" id="ProtNLM"/>
    </source>
</evidence>